<dbReference type="PANTHER" id="PTHR46658:SF1">
    <property type="entry name" value="CYS OR MET METABOLISM PYRIDOXAL-PHOSPHATE-DEPENDENT ENZYME"/>
    <property type="match status" value="1"/>
</dbReference>
<dbReference type="GeneID" id="98297460"/>
<accession>A0A2K4FF56</accession>
<dbReference type="Proteomes" id="UP000242712">
    <property type="component" value="Unassembled WGS sequence"/>
</dbReference>
<gene>
    <name evidence="1" type="ORF">CD039_03775</name>
</gene>
<protein>
    <recommendedName>
        <fullName evidence="3">Aluminum resistance protein</fullName>
    </recommendedName>
</protein>
<proteinExistence type="predicted"/>
<keyword evidence="2" id="KW-1185">Reference proteome</keyword>
<dbReference type="PANTHER" id="PTHR46658">
    <property type="entry name" value="CYS OR MET METABOLISM PYRIDOXAL-PHOSPHATE-DEPENDENT ENZYME"/>
    <property type="match status" value="1"/>
</dbReference>
<dbReference type="EMBL" id="PPPX01000001">
    <property type="protein sequence ID" value="POA09876.1"/>
    <property type="molecule type" value="Genomic_DNA"/>
</dbReference>
<evidence type="ECO:0000313" key="1">
    <source>
        <dbReference type="EMBL" id="POA09876.1"/>
    </source>
</evidence>
<reference evidence="1 2" key="1">
    <citation type="submission" date="2017-08" db="EMBL/GenBank/DDBJ databases">
        <title>Draft genome sequences of 64 type strains of genus Staph aureus.</title>
        <authorList>
            <person name="Cole K."/>
            <person name="Golubchik T."/>
            <person name="Russell J."/>
            <person name="Foster D."/>
            <person name="Llewelyn M."/>
            <person name="Wilson D."/>
            <person name="Crook D."/>
            <person name="Paul J."/>
        </authorList>
    </citation>
    <scope>NUCLEOTIDE SEQUENCE [LARGE SCALE GENOMIC DNA]</scope>
    <source>
        <strain evidence="1 2">DSM 29875</strain>
    </source>
</reference>
<name>A0A2K4FF56_9STAP</name>
<dbReference type="RefSeq" id="WP_103371181.1">
    <property type="nucleotide sequence ID" value="NZ_CBCRVO010000001.1"/>
</dbReference>
<dbReference type="Gene3D" id="3.90.1150.60">
    <property type="entry name" value="Methioning gamme-lyase, C-terminal domain"/>
    <property type="match status" value="1"/>
</dbReference>
<dbReference type="InterPro" id="IPR015424">
    <property type="entry name" value="PyrdxlP-dep_Trfase"/>
</dbReference>
<evidence type="ECO:0008006" key="3">
    <source>
        <dbReference type="Google" id="ProtNLM"/>
    </source>
</evidence>
<dbReference type="Pfam" id="PF06838">
    <property type="entry name" value="Met_gamma_lyase"/>
    <property type="match status" value="1"/>
</dbReference>
<dbReference type="OrthoDB" id="9764766at2"/>
<dbReference type="Gene3D" id="3.40.640.10">
    <property type="entry name" value="Type I PLP-dependent aspartate aminotransferase-like (Major domain)"/>
    <property type="match status" value="1"/>
</dbReference>
<dbReference type="InterPro" id="IPR009651">
    <property type="entry name" value="Met_g_lyase_put"/>
</dbReference>
<sequence length="412" mass="45286">MTDLMQQVHETEETLQPYFRQIEEIAYRNQARVLDAFHKVKVTESDLVGTTGYGYDDFGRDHLEAIYSETFGTEDALVRPQIISGTHAITLALQANLQHGDELLYITGDPYDTLLEVIGINGNGIGSLLEQGVHYQKVDLKQGEIDLESVGQAISSRTKVVAIQRSKGYDQRPSLNVTQIQTAIQHIKAIDSNIIVFVDNCYGEFVEELEPTHVGADLMAGSLIKNPGGGLAKIGGYIVGNEDLIQRCGYRLTAPGIGKEAGASLSSLHEMYQGFFLAPHVVSQSLKGALFTSLLLEKLDMKTSPKFDVPRTDLIQTVQFQTAEQMIQFCQSIQHASPINAHFSPEPAYMPGYEDDVIMAAGTFVQGSSIELSADGPIRPPYEAYVQGGLTYEHVKFAVIHAANQLLENHLI</sequence>
<dbReference type="SUPFAM" id="SSF53383">
    <property type="entry name" value="PLP-dependent transferases"/>
    <property type="match status" value="1"/>
</dbReference>
<dbReference type="InterPro" id="IPR015421">
    <property type="entry name" value="PyrdxlP-dep_Trfase_major"/>
</dbReference>
<evidence type="ECO:0000313" key="2">
    <source>
        <dbReference type="Proteomes" id="UP000242712"/>
    </source>
</evidence>
<comment type="caution">
    <text evidence="1">The sequence shown here is derived from an EMBL/GenBank/DDBJ whole genome shotgun (WGS) entry which is preliminary data.</text>
</comment>
<dbReference type="AlphaFoldDB" id="A0A2K4FF56"/>
<organism evidence="1 2">
    <name type="scientific">Staphylococcus argensis</name>
    <dbReference type="NCBI Taxonomy" id="1607738"/>
    <lineage>
        <taxon>Bacteria</taxon>
        <taxon>Bacillati</taxon>
        <taxon>Bacillota</taxon>
        <taxon>Bacilli</taxon>
        <taxon>Bacillales</taxon>
        <taxon>Staphylococcaceae</taxon>
        <taxon>Staphylococcus</taxon>
    </lineage>
</organism>